<evidence type="ECO:0000313" key="3">
    <source>
        <dbReference type="Proteomes" id="UP000664940"/>
    </source>
</evidence>
<accession>A0A834EYE0</accession>
<name>A0A834EYE0_9CHIR</name>
<dbReference type="Proteomes" id="UP000664940">
    <property type="component" value="Unassembled WGS sequence"/>
</dbReference>
<protein>
    <submittedName>
        <fullName evidence="2">Uncharacterized protein</fullName>
    </submittedName>
</protein>
<proteinExistence type="predicted"/>
<comment type="caution">
    <text evidence="2">The sequence shown here is derived from an EMBL/GenBank/DDBJ whole genome shotgun (WGS) entry which is preliminary data.</text>
</comment>
<evidence type="ECO:0000256" key="1">
    <source>
        <dbReference type="SAM" id="MobiDB-lite"/>
    </source>
</evidence>
<gene>
    <name evidence="2" type="ORF">HJG60_007978</name>
</gene>
<evidence type="ECO:0000313" key="2">
    <source>
        <dbReference type="EMBL" id="KAF6131077.1"/>
    </source>
</evidence>
<reference evidence="2 3" key="1">
    <citation type="journal article" date="2020" name="Nature">
        <title>Six reference-quality genomes reveal evolution of bat adaptations.</title>
        <authorList>
            <person name="Jebb D."/>
            <person name="Huang Z."/>
            <person name="Pippel M."/>
            <person name="Hughes G.M."/>
            <person name="Lavrichenko K."/>
            <person name="Devanna P."/>
            <person name="Winkler S."/>
            <person name="Jermiin L.S."/>
            <person name="Skirmuntt E.C."/>
            <person name="Katzourakis A."/>
            <person name="Burkitt-Gray L."/>
            <person name="Ray D.A."/>
            <person name="Sullivan K.A.M."/>
            <person name="Roscito J.G."/>
            <person name="Kirilenko B.M."/>
            <person name="Davalos L.M."/>
            <person name="Corthals A.P."/>
            <person name="Power M.L."/>
            <person name="Jones G."/>
            <person name="Ransome R.D."/>
            <person name="Dechmann D.K.N."/>
            <person name="Locatelli A.G."/>
            <person name="Puechmaille S.J."/>
            <person name="Fedrigo O."/>
            <person name="Jarvis E.D."/>
            <person name="Hiller M."/>
            <person name="Vernes S.C."/>
            <person name="Myers E.W."/>
            <person name="Teeling E.C."/>
        </authorList>
    </citation>
    <scope>NUCLEOTIDE SEQUENCE [LARGE SCALE GENOMIC DNA]</scope>
    <source>
        <strain evidence="2">Bat1K_MPI-CBG_1</strain>
    </source>
</reference>
<dbReference type="EMBL" id="JABVXQ010000001">
    <property type="protein sequence ID" value="KAF6131077.1"/>
    <property type="molecule type" value="Genomic_DNA"/>
</dbReference>
<feature type="region of interest" description="Disordered" evidence="1">
    <location>
        <begin position="47"/>
        <end position="71"/>
    </location>
</feature>
<sequence>MEYKEKHFRDPCIGGWGYNGKICWSWSKHKGLSPGDQWLSFIHGRSSVLSSPSPEEGPGSRGDVPSLCSGRTSEPAVVQCNQCQGLVQLGLCSHPASLVSAPSCISASHAAQAWAHATMGPTRLQGKENALMKG</sequence>
<dbReference type="AlphaFoldDB" id="A0A834EYE0"/>
<feature type="compositionally biased region" description="Low complexity" evidence="1">
    <location>
        <begin position="47"/>
        <end position="57"/>
    </location>
</feature>
<organism evidence="2 3">
    <name type="scientific">Phyllostomus discolor</name>
    <name type="common">pale spear-nosed bat</name>
    <dbReference type="NCBI Taxonomy" id="89673"/>
    <lineage>
        <taxon>Eukaryota</taxon>
        <taxon>Metazoa</taxon>
        <taxon>Chordata</taxon>
        <taxon>Craniata</taxon>
        <taxon>Vertebrata</taxon>
        <taxon>Euteleostomi</taxon>
        <taxon>Mammalia</taxon>
        <taxon>Eutheria</taxon>
        <taxon>Laurasiatheria</taxon>
        <taxon>Chiroptera</taxon>
        <taxon>Yangochiroptera</taxon>
        <taxon>Phyllostomidae</taxon>
        <taxon>Phyllostominae</taxon>
        <taxon>Phyllostomus</taxon>
    </lineage>
</organism>